<evidence type="ECO:0000313" key="2">
    <source>
        <dbReference type="EMBL" id="KAF7764413.1"/>
    </source>
</evidence>
<dbReference type="AlphaFoldDB" id="A0AAD4AEJ0"/>
<sequence>MLFNAQGTEDSGLAISDLMTALTAVFLLGTLLAIEKRDLRSEYEAFNNTSFENNLLNEKRRVGKLLETVSNNKSKLHWDESRHALTVWLQFEKNDSKLTESAKATLNMLCPKLISIVGNHGSSIGKVIIRGHTDRSWSGKGNDFVGNMRVSYERAMNTTDYCLASLPKKEVVIASKFAAEGVSFLYADSSLTKGQENLQRRVEILFDYTQQARQEND</sequence>
<protein>
    <recommendedName>
        <fullName evidence="4">OmpA-like domain-containing protein</fullName>
    </recommendedName>
</protein>
<dbReference type="InterPro" id="IPR036737">
    <property type="entry name" value="OmpA-like_sf"/>
</dbReference>
<comment type="caution">
    <text evidence="2">The sequence shown here is derived from an EMBL/GenBank/DDBJ whole genome shotgun (WGS) entry which is preliminary data.</text>
</comment>
<proteinExistence type="predicted"/>
<evidence type="ECO:0008006" key="4">
    <source>
        <dbReference type="Google" id="ProtNLM"/>
    </source>
</evidence>
<organism evidence="2 3">
    <name type="scientific">Pseudoalteromonas citrea</name>
    <dbReference type="NCBI Taxonomy" id="43655"/>
    <lineage>
        <taxon>Bacteria</taxon>
        <taxon>Pseudomonadati</taxon>
        <taxon>Pseudomonadota</taxon>
        <taxon>Gammaproteobacteria</taxon>
        <taxon>Alteromonadales</taxon>
        <taxon>Pseudoalteromonadaceae</taxon>
        <taxon>Pseudoalteromonas</taxon>
    </lineage>
</organism>
<keyword evidence="1" id="KW-1133">Transmembrane helix</keyword>
<feature type="transmembrane region" description="Helical" evidence="1">
    <location>
        <begin position="12"/>
        <end position="34"/>
    </location>
</feature>
<dbReference type="Proteomes" id="UP000016487">
    <property type="component" value="Unassembled WGS sequence"/>
</dbReference>
<reference evidence="2" key="2">
    <citation type="submission" date="2015-03" db="EMBL/GenBank/DDBJ databases">
        <title>Genome sequence of Pseudoalteromonas citrea.</title>
        <authorList>
            <person name="Xie B.-B."/>
            <person name="Rong J.-C."/>
            <person name="Qin Q.-L."/>
            <person name="Zhang Y.-Z."/>
        </authorList>
    </citation>
    <scope>NUCLEOTIDE SEQUENCE</scope>
    <source>
        <strain evidence="2">DSM 8771</strain>
    </source>
</reference>
<accession>A0AAD4AEJ0</accession>
<dbReference type="RefSeq" id="WP_010367419.1">
    <property type="nucleotide sequence ID" value="NZ_AHBZ03000027.1"/>
</dbReference>
<dbReference type="Gene3D" id="3.30.1330.60">
    <property type="entry name" value="OmpA-like domain"/>
    <property type="match status" value="1"/>
</dbReference>
<evidence type="ECO:0000256" key="1">
    <source>
        <dbReference type="SAM" id="Phobius"/>
    </source>
</evidence>
<evidence type="ECO:0000313" key="3">
    <source>
        <dbReference type="Proteomes" id="UP000016487"/>
    </source>
</evidence>
<name>A0AAD4AEJ0_9GAMM</name>
<keyword evidence="1" id="KW-0812">Transmembrane</keyword>
<reference evidence="2" key="1">
    <citation type="journal article" date="2012" name="J. Bacteriol.">
        <title>Genome sequences of type strains of seven species of the marine bacterium Pseudoalteromonas.</title>
        <authorList>
            <person name="Xie B.B."/>
            <person name="Shu Y.L."/>
            <person name="Qin Q.L."/>
            <person name="Rong J.C."/>
            <person name="Zhang X.Y."/>
            <person name="Chen X.L."/>
            <person name="Shi M."/>
            <person name="He H.L."/>
            <person name="Zhou B.C."/>
            <person name="Zhang Y.Z."/>
        </authorList>
    </citation>
    <scope>NUCLEOTIDE SEQUENCE</scope>
    <source>
        <strain evidence="2">DSM 8771</strain>
    </source>
</reference>
<keyword evidence="1" id="KW-0472">Membrane</keyword>
<dbReference type="SUPFAM" id="SSF103088">
    <property type="entry name" value="OmpA-like"/>
    <property type="match status" value="1"/>
</dbReference>
<gene>
    <name evidence="2" type="ORF">PCIT_b0409</name>
</gene>
<dbReference type="EMBL" id="AHBZ03000027">
    <property type="protein sequence ID" value="KAF7764413.1"/>
    <property type="molecule type" value="Genomic_DNA"/>
</dbReference>